<name>A0ACB7X270_9ERIC</name>
<evidence type="ECO:0000313" key="1">
    <source>
        <dbReference type="EMBL" id="KAH7834772.1"/>
    </source>
</evidence>
<protein>
    <submittedName>
        <fullName evidence="1">Uncharacterized protein</fullName>
    </submittedName>
</protein>
<organism evidence="1 2">
    <name type="scientific">Vaccinium darrowii</name>
    <dbReference type="NCBI Taxonomy" id="229202"/>
    <lineage>
        <taxon>Eukaryota</taxon>
        <taxon>Viridiplantae</taxon>
        <taxon>Streptophyta</taxon>
        <taxon>Embryophyta</taxon>
        <taxon>Tracheophyta</taxon>
        <taxon>Spermatophyta</taxon>
        <taxon>Magnoliopsida</taxon>
        <taxon>eudicotyledons</taxon>
        <taxon>Gunneridae</taxon>
        <taxon>Pentapetalae</taxon>
        <taxon>asterids</taxon>
        <taxon>Ericales</taxon>
        <taxon>Ericaceae</taxon>
        <taxon>Vaccinioideae</taxon>
        <taxon>Vaccinieae</taxon>
        <taxon>Vaccinium</taxon>
    </lineage>
</organism>
<gene>
    <name evidence="1" type="ORF">Vadar_019614</name>
</gene>
<sequence length="112" mass="12509">MISIKAYGFLQSCENKERICKINTNGCFRGNPGKPGFSGIFRDDKGNWLAGFYEGFKTKRGLFSSLKQELTCVDVERSDRGKELLDKSNSFIGHNLGEGNKADSAGFLYERP</sequence>
<dbReference type="Proteomes" id="UP000828048">
    <property type="component" value="Chromosome 2"/>
</dbReference>
<evidence type="ECO:0000313" key="2">
    <source>
        <dbReference type="Proteomes" id="UP000828048"/>
    </source>
</evidence>
<proteinExistence type="predicted"/>
<accession>A0ACB7X270</accession>
<comment type="caution">
    <text evidence="1">The sequence shown here is derived from an EMBL/GenBank/DDBJ whole genome shotgun (WGS) entry which is preliminary data.</text>
</comment>
<keyword evidence="2" id="KW-1185">Reference proteome</keyword>
<reference evidence="1 2" key="1">
    <citation type="journal article" date="2021" name="Hortic Res">
        <title>High-quality reference genome and annotation aids understanding of berry development for evergreen blueberry (Vaccinium darrowii).</title>
        <authorList>
            <person name="Yu J."/>
            <person name="Hulse-Kemp A.M."/>
            <person name="Babiker E."/>
            <person name="Staton M."/>
        </authorList>
    </citation>
    <scope>NUCLEOTIDE SEQUENCE [LARGE SCALE GENOMIC DNA]</scope>
    <source>
        <strain evidence="2">cv. NJ 8807/NJ 8810</strain>
        <tissue evidence="1">Young leaf</tissue>
    </source>
</reference>
<dbReference type="EMBL" id="CM037152">
    <property type="protein sequence ID" value="KAH7834772.1"/>
    <property type="molecule type" value="Genomic_DNA"/>
</dbReference>